<dbReference type="PaxDb" id="449447-MAE_23980"/>
<accession>B0JH68</accession>
<dbReference type="HOGENOM" id="CLU_3081833_0_0_3"/>
<dbReference type="EnsemblBacteria" id="BAG02220">
    <property type="protein sequence ID" value="BAG02220"/>
    <property type="gene ID" value="MAE_23980"/>
</dbReference>
<reference evidence="1 2" key="1">
    <citation type="journal article" date="2007" name="DNA Res.">
        <title>Complete genomic structure of the bloom-forming toxic cyanobacterium Microcystis aeruginosa NIES-843.</title>
        <authorList>
            <person name="Kaneko T."/>
            <person name="Nakajima N."/>
            <person name="Okamoto S."/>
            <person name="Suzuki I."/>
            <person name="Tanabe Y."/>
            <person name="Tamaoki M."/>
            <person name="Nakamura Y."/>
            <person name="Kasai F."/>
            <person name="Watanabe A."/>
            <person name="Kawashima K."/>
            <person name="Kishida Y."/>
            <person name="Ono A."/>
            <person name="Shimizu Y."/>
            <person name="Takahashi C."/>
            <person name="Minami C."/>
            <person name="Fujishiro T."/>
            <person name="Kohara M."/>
            <person name="Katoh M."/>
            <person name="Nakazaki N."/>
            <person name="Nakayama S."/>
            <person name="Yamada M."/>
            <person name="Tabata S."/>
            <person name="Watanabe M.M."/>
        </authorList>
    </citation>
    <scope>NUCLEOTIDE SEQUENCE [LARGE SCALE GENOMIC DNA]</scope>
    <source>
        <strain evidence="2">NIES-843 / IAM M-247</strain>
    </source>
</reference>
<organism evidence="1 2">
    <name type="scientific">Microcystis aeruginosa (strain NIES-843 / IAM M-2473)</name>
    <dbReference type="NCBI Taxonomy" id="449447"/>
    <lineage>
        <taxon>Bacteria</taxon>
        <taxon>Bacillati</taxon>
        <taxon>Cyanobacteriota</taxon>
        <taxon>Cyanophyceae</taxon>
        <taxon>Oscillatoriophycideae</taxon>
        <taxon>Chroococcales</taxon>
        <taxon>Microcystaceae</taxon>
        <taxon>Microcystis</taxon>
    </lineage>
</organism>
<dbReference type="AlphaFoldDB" id="B0JH68"/>
<proteinExistence type="predicted"/>
<gene>
    <name evidence="1" type="ordered locus">MAE_23980</name>
</gene>
<keyword evidence="2" id="KW-1185">Reference proteome</keyword>
<dbReference type="EMBL" id="AP009552">
    <property type="protein sequence ID" value="BAG02220.1"/>
    <property type="molecule type" value="Genomic_DNA"/>
</dbReference>
<evidence type="ECO:0000313" key="1">
    <source>
        <dbReference type="EMBL" id="BAG02220.1"/>
    </source>
</evidence>
<name>B0JH68_MICAN</name>
<dbReference type="KEGG" id="mar:MAE_23980"/>
<dbReference type="Proteomes" id="UP000001510">
    <property type="component" value="Chromosome"/>
</dbReference>
<protein>
    <submittedName>
        <fullName evidence="1">Uncharacterized protein</fullName>
    </submittedName>
</protein>
<evidence type="ECO:0000313" key="2">
    <source>
        <dbReference type="Proteomes" id="UP000001510"/>
    </source>
</evidence>
<sequence>MSLKSILTLDRGAVHFKNFSDKHLQILPVDRQIIELIDLLGQYLVKKPYPAT</sequence>
<dbReference type="STRING" id="449447.MAE_23980"/>